<dbReference type="PANTHER" id="PTHR23120">
    <property type="entry name" value="MAESTRO-RELATED HEAT DOMAIN-CONTAINING"/>
    <property type="match status" value="1"/>
</dbReference>
<feature type="domain" description="Maestro-like HEAT-repeats" evidence="2">
    <location>
        <begin position="188"/>
        <end position="326"/>
    </location>
</feature>
<accession>A0A9Q0XWK6</accession>
<keyword evidence="4" id="KW-1185">Reference proteome</keyword>
<dbReference type="InterPro" id="IPR048465">
    <property type="entry name" value="Maestro-like_HEAT"/>
</dbReference>
<dbReference type="InterPro" id="IPR016024">
    <property type="entry name" value="ARM-type_fold"/>
</dbReference>
<dbReference type="AlphaFoldDB" id="A0A9Q0XWK6"/>
<dbReference type="Proteomes" id="UP001142489">
    <property type="component" value="Unassembled WGS sequence"/>
</dbReference>
<gene>
    <name evidence="3" type="ORF">JRQ81_014373</name>
</gene>
<feature type="region of interest" description="Disordered" evidence="1">
    <location>
        <begin position="453"/>
        <end position="477"/>
    </location>
</feature>
<evidence type="ECO:0000313" key="4">
    <source>
        <dbReference type="Proteomes" id="UP001142489"/>
    </source>
</evidence>
<feature type="compositionally biased region" description="Basic and acidic residues" evidence="1">
    <location>
        <begin position="467"/>
        <end position="477"/>
    </location>
</feature>
<evidence type="ECO:0000313" key="3">
    <source>
        <dbReference type="EMBL" id="KAJ7332193.1"/>
    </source>
</evidence>
<proteinExistence type="predicted"/>
<organism evidence="3 4">
    <name type="scientific">Phrynocephalus forsythii</name>
    <dbReference type="NCBI Taxonomy" id="171643"/>
    <lineage>
        <taxon>Eukaryota</taxon>
        <taxon>Metazoa</taxon>
        <taxon>Chordata</taxon>
        <taxon>Craniata</taxon>
        <taxon>Vertebrata</taxon>
        <taxon>Euteleostomi</taxon>
        <taxon>Lepidosauria</taxon>
        <taxon>Squamata</taxon>
        <taxon>Bifurcata</taxon>
        <taxon>Unidentata</taxon>
        <taxon>Episquamata</taxon>
        <taxon>Toxicofera</taxon>
        <taxon>Iguania</taxon>
        <taxon>Acrodonta</taxon>
        <taxon>Agamidae</taxon>
        <taxon>Agaminae</taxon>
        <taxon>Phrynocephalus</taxon>
    </lineage>
</organism>
<dbReference type="SUPFAM" id="SSF48371">
    <property type="entry name" value="ARM repeat"/>
    <property type="match status" value="1"/>
</dbReference>
<reference evidence="3" key="1">
    <citation type="journal article" date="2023" name="DNA Res.">
        <title>Chromosome-level genome assembly of Phrynocephalus forsythii using third-generation DNA sequencing and Hi-C analysis.</title>
        <authorList>
            <person name="Qi Y."/>
            <person name="Zhao W."/>
            <person name="Zhao Y."/>
            <person name="Niu C."/>
            <person name="Cao S."/>
            <person name="Zhang Y."/>
        </authorList>
    </citation>
    <scope>NUCLEOTIDE SEQUENCE</scope>
    <source>
        <tissue evidence="3">Muscle</tissue>
    </source>
</reference>
<feature type="region of interest" description="Disordered" evidence="1">
    <location>
        <begin position="385"/>
        <end position="428"/>
    </location>
</feature>
<dbReference type="GO" id="GO:0005737">
    <property type="term" value="C:cytoplasm"/>
    <property type="evidence" value="ECO:0007669"/>
    <property type="project" value="TreeGrafter"/>
</dbReference>
<protein>
    <recommendedName>
        <fullName evidence="2">Maestro-like HEAT-repeats domain-containing protein</fullName>
    </recommendedName>
</protein>
<evidence type="ECO:0000256" key="1">
    <source>
        <dbReference type="SAM" id="MobiDB-lite"/>
    </source>
</evidence>
<feature type="compositionally biased region" description="Acidic residues" evidence="1">
    <location>
        <begin position="392"/>
        <end position="405"/>
    </location>
</feature>
<dbReference type="PANTHER" id="PTHR23120:SF6">
    <property type="entry name" value="MAESTRO HEAT-LIKE REPEAT FAMILY MEMBER 5"/>
    <property type="match status" value="1"/>
</dbReference>
<comment type="caution">
    <text evidence="3">The sequence shown here is derived from an EMBL/GenBank/DDBJ whole genome shotgun (WGS) entry which is preliminary data.</text>
</comment>
<sequence>MRCSLASLGESLGENISPEDAAEVLSSIRSHPVQAKQDGPNEQAQCMLLTYILTACLTAIVRGEDELDLPQTKAELMAEVVAVLEQVVAEPTPGNILPCALVALHHLSKMTPHTPWELEDRFLSLAIHAVLRLEEPSYDHVGQSLYRSSQQTLEVLLLGLLDEDSSSDHLFAILDHLKTGLHSQEDWERVWASGKIATLLRRAALLQKYNIVGDALGRYVAELGVLLMDPKRQVGRHAQEGIYRLYELALQQRGIDIRETAGLWIREPHLDWEMASYQNTVQMAKKLNAIFTPEQRLAFLKTVLRAVWDPDLQVSQPALFLLFAFLGLGKEVLGMDAQGTEAKIRRRLHRLRECGKQPMELRWLLAGKAAGPGVNVGLRARAAIRFAPPDPPGEDGEPEGNDDQEQAVHVGPPNEEEEHAEQAAGDAVQVVHEGDEGGGMSLDNHTLCVNGMAGGAGSQTWTTSTAEEWKEELNSSD</sequence>
<dbReference type="Pfam" id="PF21047">
    <property type="entry name" value="HEAT_Maestro"/>
    <property type="match status" value="1"/>
</dbReference>
<evidence type="ECO:0000259" key="2">
    <source>
        <dbReference type="Pfam" id="PF21047"/>
    </source>
</evidence>
<dbReference type="EMBL" id="JAPFRF010000005">
    <property type="protein sequence ID" value="KAJ7332193.1"/>
    <property type="molecule type" value="Genomic_DNA"/>
</dbReference>
<dbReference type="InterPro" id="IPR045206">
    <property type="entry name" value="Maestro_heat-like_prot"/>
</dbReference>
<name>A0A9Q0XWK6_9SAUR</name>
<dbReference type="OrthoDB" id="10647905at2759"/>